<keyword evidence="1" id="KW-1005">Bacterial flagellum biogenesis</keyword>
<dbReference type="Pfam" id="PF05130">
    <property type="entry name" value="FlgN"/>
    <property type="match status" value="1"/>
</dbReference>
<sequence>MEKELKEIVVNEIEAVENLLEALEKQHSCLVKSDAITIENCTSEIDKCNKNIAAWEMKRRELTQGRAMSEIINMINDNELYENYRKIKRLLEEVKVQKDTNELLIKQGLGFTNRVINILNPSRTPKTYNSYGKVSK</sequence>
<gene>
    <name evidence="3" type="ORF">JK636_20080</name>
</gene>
<dbReference type="EMBL" id="JAESWC010000018">
    <property type="protein sequence ID" value="MBL4938013.1"/>
    <property type="molecule type" value="Genomic_DNA"/>
</dbReference>
<evidence type="ECO:0000313" key="4">
    <source>
        <dbReference type="Proteomes" id="UP000632377"/>
    </source>
</evidence>
<dbReference type="InterPro" id="IPR007809">
    <property type="entry name" value="FlgN-like"/>
</dbReference>
<proteinExistence type="predicted"/>
<keyword evidence="4" id="KW-1185">Reference proteome</keyword>
<keyword evidence="3" id="KW-0966">Cell projection</keyword>
<accession>A0ABS1TF79</accession>
<dbReference type="RefSeq" id="WP_202750752.1">
    <property type="nucleotide sequence ID" value="NZ_JAESWC010000018.1"/>
</dbReference>
<keyword evidence="3" id="KW-0969">Cilium</keyword>
<feature type="coiled-coil region" evidence="2">
    <location>
        <begin position="6"/>
        <end position="58"/>
    </location>
</feature>
<comment type="caution">
    <text evidence="3">The sequence shown here is derived from an EMBL/GenBank/DDBJ whole genome shotgun (WGS) entry which is preliminary data.</text>
</comment>
<evidence type="ECO:0000256" key="2">
    <source>
        <dbReference type="SAM" id="Coils"/>
    </source>
</evidence>
<keyword evidence="2" id="KW-0175">Coiled coil</keyword>
<evidence type="ECO:0000256" key="1">
    <source>
        <dbReference type="ARBA" id="ARBA00022795"/>
    </source>
</evidence>
<dbReference type="Gene3D" id="1.20.58.300">
    <property type="entry name" value="FlgN-like"/>
    <property type="match status" value="1"/>
</dbReference>
<dbReference type="InterPro" id="IPR036679">
    <property type="entry name" value="FlgN-like_sf"/>
</dbReference>
<protein>
    <submittedName>
        <fullName evidence="3">Flagellar protein FlgN</fullName>
    </submittedName>
</protein>
<evidence type="ECO:0000313" key="3">
    <source>
        <dbReference type="EMBL" id="MBL4938013.1"/>
    </source>
</evidence>
<dbReference type="SUPFAM" id="SSF140566">
    <property type="entry name" value="FlgN-like"/>
    <property type="match status" value="1"/>
</dbReference>
<dbReference type="Proteomes" id="UP000632377">
    <property type="component" value="Unassembled WGS sequence"/>
</dbReference>
<name>A0ABS1TF79_9CLOT</name>
<keyword evidence="3" id="KW-0282">Flagellum</keyword>
<organism evidence="3 4">
    <name type="scientific">Clostridium rhizosphaerae</name>
    <dbReference type="NCBI Taxonomy" id="2803861"/>
    <lineage>
        <taxon>Bacteria</taxon>
        <taxon>Bacillati</taxon>
        <taxon>Bacillota</taxon>
        <taxon>Clostridia</taxon>
        <taxon>Eubacteriales</taxon>
        <taxon>Clostridiaceae</taxon>
        <taxon>Clostridium</taxon>
    </lineage>
</organism>
<reference evidence="3 4" key="1">
    <citation type="submission" date="2021-01" db="EMBL/GenBank/DDBJ databases">
        <title>Genome public.</title>
        <authorList>
            <person name="Liu C."/>
            <person name="Sun Q."/>
        </authorList>
    </citation>
    <scope>NUCLEOTIDE SEQUENCE [LARGE SCALE GENOMIC DNA]</scope>
    <source>
        <strain evidence="3 4">YIM B02515</strain>
    </source>
</reference>